<feature type="transmembrane region" description="Helical" evidence="6">
    <location>
        <begin position="71"/>
        <end position="88"/>
    </location>
</feature>
<proteinExistence type="predicted"/>
<feature type="transmembrane region" description="Helical" evidence="6">
    <location>
        <begin position="228"/>
        <end position="247"/>
    </location>
</feature>
<accession>C6E627</accession>
<dbReference type="InterPro" id="IPR002541">
    <property type="entry name" value="Cyt_c_assembly"/>
</dbReference>
<dbReference type="KEGG" id="gem:GM21_3558"/>
<dbReference type="EMBL" id="CP001661">
    <property type="protein sequence ID" value="ACT19579.1"/>
    <property type="molecule type" value="Genomic_DNA"/>
</dbReference>
<evidence type="ECO:0000256" key="3">
    <source>
        <dbReference type="ARBA" id="ARBA00022748"/>
    </source>
</evidence>
<evidence type="ECO:0000256" key="5">
    <source>
        <dbReference type="ARBA" id="ARBA00023136"/>
    </source>
</evidence>
<feature type="transmembrane region" description="Helical" evidence="6">
    <location>
        <begin position="38"/>
        <end position="59"/>
    </location>
</feature>
<dbReference type="GO" id="GO:0020037">
    <property type="term" value="F:heme binding"/>
    <property type="evidence" value="ECO:0007669"/>
    <property type="project" value="InterPro"/>
</dbReference>
<comment type="subcellular location">
    <subcellularLocation>
        <location evidence="1">Membrane</location>
        <topology evidence="1">Multi-pass membrane protein</topology>
    </subcellularLocation>
</comment>
<dbReference type="AlphaFoldDB" id="C6E627"/>
<evidence type="ECO:0000259" key="7">
    <source>
        <dbReference type="Pfam" id="PF01578"/>
    </source>
</evidence>
<evidence type="ECO:0000256" key="2">
    <source>
        <dbReference type="ARBA" id="ARBA00022692"/>
    </source>
</evidence>
<feature type="transmembrane region" description="Helical" evidence="6">
    <location>
        <begin position="194"/>
        <end position="213"/>
    </location>
</feature>
<sequence>MAYYEAIFFWMALVIYALSAGGYIYALVFRNDRIVPKLLVLIGAGLAVHTGAVAARYLAQGHFPWSTDYENGLMGGWFIVASTLYVAWRQKPLRVLAVASVPTAMLIMGYGVMRNPTLAPMAATLKSFWLGIHVFFAWLSFGAYVLSMAAGVIYLLKERAAEKGEKGEAVPREAGPDRFAELAPERLDDLMFKYLVFGFITNAIMIAAGAIWAKDLWGAYWSWDPVETWSLISWLMYGAAIHLRVTMGWRGTRFSWLMIGALLTVIINFFGVSILMKSSVHVFKFA</sequence>
<feature type="transmembrane region" description="Helical" evidence="6">
    <location>
        <begin position="133"/>
        <end position="156"/>
    </location>
</feature>
<keyword evidence="4 6" id="KW-1133">Transmembrane helix</keyword>
<feature type="transmembrane region" description="Helical" evidence="6">
    <location>
        <begin position="254"/>
        <end position="276"/>
    </location>
</feature>
<name>C6E627_GEOSM</name>
<evidence type="ECO:0000256" key="4">
    <source>
        <dbReference type="ARBA" id="ARBA00022989"/>
    </source>
</evidence>
<evidence type="ECO:0000313" key="8">
    <source>
        <dbReference type="EMBL" id="ACT19579.1"/>
    </source>
</evidence>
<evidence type="ECO:0000256" key="6">
    <source>
        <dbReference type="SAM" id="Phobius"/>
    </source>
</evidence>
<feature type="transmembrane region" description="Helical" evidence="6">
    <location>
        <begin position="6"/>
        <end position="26"/>
    </location>
</feature>
<dbReference type="InterPro" id="IPR045062">
    <property type="entry name" value="Cyt_c_biogenesis_CcsA/CcmC"/>
</dbReference>
<gene>
    <name evidence="8" type="ordered locus">GM21_3558</name>
</gene>
<feature type="transmembrane region" description="Helical" evidence="6">
    <location>
        <begin position="95"/>
        <end position="113"/>
    </location>
</feature>
<dbReference type="eggNOG" id="COG0755">
    <property type="taxonomic scope" value="Bacteria"/>
</dbReference>
<organism evidence="8">
    <name type="scientific">Geobacter sp. (strain M21)</name>
    <dbReference type="NCBI Taxonomy" id="443144"/>
    <lineage>
        <taxon>Bacteria</taxon>
        <taxon>Pseudomonadati</taxon>
        <taxon>Thermodesulfobacteriota</taxon>
        <taxon>Desulfuromonadia</taxon>
        <taxon>Geobacterales</taxon>
        <taxon>Geobacteraceae</taxon>
        <taxon>Geobacter</taxon>
    </lineage>
</organism>
<dbReference type="GO" id="GO:0017004">
    <property type="term" value="P:cytochrome complex assembly"/>
    <property type="evidence" value="ECO:0007669"/>
    <property type="project" value="UniProtKB-KW"/>
</dbReference>
<dbReference type="PANTHER" id="PTHR30071">
    <property type="entry name" value="HEME EXPORTER PROTEIN C"/>
    <property type="match status" value="1"/>
</dbReference>
<feature type="domain" description="Cytochrome c assembly protein" evidence="7">
    <location>
        <begin position="77"/>
        <end position="276"/>
    </location>
</feature>
<dbReference type="OrthoDB" id="9814290at2"/>
<protein>
    <submittedName>
        <fullName evidence="8">Cytochrome c assembly protein</fullName>
    </submittedName>
</protein>
<dbReference type="STRING" id="443144.GM21_3558"/>
<keyword evidence="5 6" id="KW-0472">Membrane</keyword>
<keyword evidence="3" id="KW-0201">Cytochrome c-type biogenesis</keyword>
<dbReference type="HOGENOM" id="CLU_049710_2_2_7"/>
<dbReference type="PANTHER" id="PTHR30071:SF1">
    <property type="entry name" value="CYTOCHROME B_B6 PROTEIN-RELATED"/>
    <property type="match status" value="1"/>
</dbReference>
<keyword evidence="2 6" id="KW-0812">Transmembrane</keyword>
<evidence type="ECO:0000256" key="1">
    <source>
        <dbReference type="ARBA" id="ARBA00004141"/>
    </source>
</evidence>
<dbReference type="GO" id="GO:0005886">
    <property type="term" value="C:plasma membrane"/>
    <property type="evidence" value="ECO:0007669"/>
    <property type="project" value="TreeGrafter"/>
</dbReference>
<reference evidence="8" key="1">
    <citation type="submission" date="2009-07" db="EMBL/GenBank/DDBJ databases">
        <title>Complete sequence of Geobacter sp. M21.</title>
        <authorList>
            <consortium name="US DOE Joint Genome Institute"/>
            <person name="Lucas S."/>
            <person name="Copeland A."/>
            <person name="Lapidus A."/>
            <person name="Glavina del Rio T."/>
            <person name="Dalin E."/>
            <person name="Tice H."/>
            <person name="Bruce D."/>
            <person name="Goodwin L."/>
            <person name="Pitluck S."/>
            <person name="Saunders E."/>
            <person name="Brettin T."/>
            <person name="Detter J.C."/>
            <person name="Han C."/>
            <person name="Larimer F."/>
            <person name="Land M."/>
            <person name="Hauser L."/>
            <person name="Kyrpides N."/>
            <person name="Ovchinnikova G."/>
            <person name="Lovley D."/>
        </authorList>
    </citation>
    <scope>NUCLEOTIDE SEQUENCE [LARGE SCALE GENOMIC DNA]</scope>
    <source>
        <strain evidence="8">M21</strain>
    </source>
</reference>
<dbReference type="Pfam" id="PF01578">
    <property type="entry name" value="Cytochrom_C_asm"/>
    <property type="match status" value="1"/>
</dbReference>